<evidence type="ECO:0000313" key="3">
    <source>
        <dbReference type="EMBL" id="CDW54365.1"/>
    </source>
</evidence>
<keyword evidence="4" id="KW-1185">Reference proteome</keyword>
<evidence type="ECO:0000256" key="2">
    <source>
        <dbReference type="SAM" id="Phobius"/>
    </source>
</evidence>
<feature type="compositionally biased region" description="Polar residues" evidence="1">
    <location>
        <begin position="128"/>
        <end position="139"/>
    </location>
</feature>
<keyword evidence="2" id="KW-0812">Transmembrane</keyword>
<dbReference type="Proteomes" id="UP000030665">
    <property type="component" value="Unassembled WGS sequence"/>
</dbReference>
<evidence type="ECO:0000256" key="1">
    <source>
        <dbReference type="SAM" id="MobiDB-lite"/>
    </source>
</evidence>
<reference evidence="3" key="2">
    <citation type="submission" date="2014-03" db="EMBL/GenBank/DDBJ databases">
        <title>The whipworm genome and dual-species transcriptomics of an intimate host-pathogen interaction.</title>
        <authorList>
            <person name="Foth B.J."/>
            <person name="Tsai I.J."/>
            <person name="Reid A.J."/>
            <person name="Bancroft A.J."/>
            <person name="Nichol S."/>
            <person name="Tracey A."/>
            <person name="Holroyd N."/>
            <person name="Cotton J.A."/>
            <person name="Stanley E.J."/>
            <person name="Zarowiecki M."/>
            <person name="Liu J.Z."/>
            <person name="Huckvale T."/>
            <person name="Cooper P.J."/>
            <person name="Grencis R.K."/>
            <person name="Berriman M."/>
        </authorList>
    </citation>
    <scope>NUCLEOTIDE SEQUENCE [LARGE SCALE GENOMIC DNA]</scope>
</reference>
<sequence>MGMKSRSLNYYLKKYPELKEYDMEILKSLYNDDLLDSFLASLNVPKNVKTYPISAGISSPVGSIDKLEAKEKKKPKFNSEEEEDTPSARAISMAIGGGVALALFVVIFLAAMGYKYRKKILKPGRKSSMLNASPPNVRTNEVEPISPKPENKEV</sequence>
<gene>
    <name evidence="3" type="ORF">TTRE_0000263501</name>
</gene>
<reference evidence="3" key="1">
    <citation type="submission" date="2014-01" db="EMBL/GenBank/DDBJ databases">
        <authorList>
            <person name="Aslett M."/>
        </authorList>
    </citation>
    <scope>NUCLEOTIDE SEQUENCE</scope>
</reference>
<evidence type="ECO:0000313" key="4">
    <source>
        <dbReference type="Proteomes" id="UP000030665"/>
    </source>
</evidence>
<feature type="region of interest" description="Disordered" evidence="1">
    <location>
        <begin position="127"/>
        <end position="154"/>
    </location>
</feature>
<feature type="transmembrane region" description="Helical" evidence="2">
    <location>
        <begin position="90"/>
        <end position="112"/>
    </location>
</feature>
<accession>A0A077Z6R5</accession>
<protein>
    <submittedName>
        <fullName evidence="3">Uncharacterized protein</fullName>
    </submittedName>
</protein>
<proteinExistence type="predicted"/>
<name>A0A077Z6R5_TRITR</name>
<keyword evidence="2" id="KW-0472">Membrane</keyword>
<organism evidence="3 4">
    <name type="scientific">Trichuris trichiura</name>
    <name type="common">Whipworm</name>
    <name type="synonym">Trichocephalus trichiurus</name>
    <dbReference type="NCBI Taxonomy" id="36087"/>
    <lineage>
        <taxon>Eukaryota</taxon>
        <taxon>Metazoa</taxon>
        <taxon>Ecdysozoa</taxon>
        <taxon>Nematoda</taxon>
        <taxon>Enoplea</taxon>
        <taxon>Dorylaimia</taxon>
        <taxon>Trichinellida</taxon>
        <taxon>Trichuridae</taxon>
        <taxon>Trichuris</taxon>
    </lineage>
</organism>
<dbReference type="EMBL" id="HG805893">
    <property type="protein sequence ID" value="CDW54365.1"/>
    <property type="molecule type" value="Genomic_DNA"/>
</dbReference>
<keyword evidence="2" id="KW-1133">Transmembrane helix</keyword>
<dbReference type="AlphaFoldDB" id="A0A077Z6R5"/>